<dbReference type="InterPro" id="IPR020783">
    <property type="entry name" value="Ribosomal_uL11_C"/>
</dbReference>
<dbReference type="Pfam" id="PF00298">
    <property type="entry name" value="Ribosomal_L11"/>
    <property type="match status" value="1"/>
</dbReference>
<evidence type="ECO:0000313" key="7">
    <source>
        <dbReference type="EMBL" id="KAL3684129.1"/>
    </source>
</evidence>
<dbReference type="Pfam" id="PF03946">
    <property type="entry name" value="Ribosomal_L11_N"/>
    <property type="match status" value="1"/>
</dbReference>
<dbReference type="InterPro" id="IPR020785">
    <property type="entry name" value="Ribosomal_uL11_CS"/>
</dbReference>
<feature type="domain" description="Large ribosomal subunit protein uL11 C-terminal" evidence="5">
    <location>
        <begin position="75"/>
        <end position="144"/>
    </location>
</feature>
<comment type="caution">
    <text evidence="7">The sequence shown here is derived from an EMBL/GenBank/DDBJ whole genome shotgun (WGS) entry which is preliminary data.</text>
</comment>
<dbReference type="HAMAP" id="MF_00736">
    <property type="entry name" value="Ribosomal_uL11"/>
    <property type="match status" value="1"/>
</dbReference>
<dbReference type="Proteomes" id="UP001633002">
    <property type="component" value="Unassembled WGS sequence"/>
</dbReference>
<dbReference type="InterPro" id="IPR036769">
    <property type="entry name" value="Ribosomal_uL11_C_sf"/>
</dbReference>
<dbReference type="FunFam" id="3.30.1550.10:FF:000002">
    <property type="entry name" value="60S ribosomal protein L12"/>
    <property type="match status" value="1"/>
</dbReference>
<gene>
    <name evidence="7" type="ORF">R1sor_002151</name>
</gene>
<evidence type="ECO:0000256" key="4">
    <source>
        <dbReference type="RuleBase" id="RU003978"/>
    </source>
</evidence>
<dbReference type="GO" id="GO:0005840">
    <property type="term" value="C:ribosome"/>
    <property type="evidence" value="ECO:0007669"/>
    <property type="project" value="UniProtKB-KW"/>
</dbReference>
<dbReference type="EMBL" id="JBJQOH010000006">
    <property type="protein sequence ID" value="KAL3684129.1"/>
    <property type="molecule type" value="Genomic_DNA"/>
</dbReference>
<dbReference type="Gene3D" id="1.10.10.250">
    <property type="entry name" value="Ribosomal protein L11, C-terminal domain"/>
    <property type="match status" value="1"/>
</dbReference>
<evidence type="ECO:0000259" key="6">
    <source>
        <dbReference type="Pfam" id="PF03946"/>
    </source>
</evidence>
<comment type="similarity">
    <text evidence="1 4">Belongs to the universal ribosomal protein uL11 family.</text>
</comment>
<dbReference type="PANTHER" id="PTHR11661">
    <property type="entry name" value="60S RIBOSOMAL PROTEIN L12"/>
    <property type="match status" value="1"/>
</dbReference>
<dbReference type="FunFam" id="1.10.10.250:FF:000002">
    <property type="entry name" value="60S ribosomal protein L12"/>
    <property type="match status" value="1"/>
</dbReference>
<dbReference type="PANTHER" id="PTHR11661:SF2">
    <property type="entry name" value="LARGE RIBOSOMAL SUBUNIT PROTEIN UL11"/>
    <property type="match status" value="1"/>
</dbReference>
<evidence type="ECO:0000256" key="3">
    <source>
        <dbReference type="ARBA" id="ARBA00023274"/>
    </source>
</evidence>
<dbReference type="InterPro" id="IPR036796">
    <property type="entry name" value="Ribosomal_uL11_N_sf"/>
</dbReference>
<dbReference type="CDD" id="cd00349">
    <property type="entry name" value="Ribosomal_L11"/>
    <property type="match status" value="1"/>
</dbReference>
<proteinExistence type="inferred from homology"/>
<dbReference type="AlphaFoldDB" id="A0ABD3H1Y4"/>
<organism evidence="7 8">
    <name type="scientific">Riccia sorocarpa</name>
    <dbReference type="NCBI Taxonomy" id="122646"/>
    <lineage>
        <taxon>Eukaryota</taxon>
        <taxon>Viridiplantae</taxon>
        <taxon>Streptophyta</taxon>
        <taxon>Embryophyta</taxon>
        <taxon>Marchantiophyta</taxon>
        <taxon>Marchantiopsida</taxon>
        <taxon>Marchantiidae</taxon>
        <taxon>Marchantiales</taxon>
        <taxon>Ricciaceae</taxon>
        <taxon>Riccia</taxon>
    </lineage>
</organism>
<accession>A0ABD3H1Y4</accession>
<dbReference type="SUPFAM" id="SSF54747">
    <property type="entry name" value="Ribosomal L11/L12e N-terminal domain"/>
    <property type="match status" value="1"/>
</dbReference>
<protein>
    <recommendedName>
        <fullName evidence="9">60S ribosomal protein L12</fullName>
    </recommendedName>
</protein>
<sequence length="216" mass="23022">MPPKLDPSQLVEVYVRVTGGEVGAASSLAPKIGPLGLSPKKIGEDIAKETAKDWKGLRVTVKLAVQNRQAKVSVVPSAAALVIKALKEPERDRKKVKNIKHSGNISLDDVIEIAKIMQPRSMAKALAGTVKEILGTCVSVGCTVDGKDPKDLQTEIDEGAYGTVCRPHILLPLTFIAVWPTLLSVFAALTVPVRSLLLSSSPLPLPYARVAPLLIL</sequence>
<evidence type="ECO:0000313" key="8">
    <source>
        <dbReference type="Proteomes" id="UP001633002"/>
    </source>
</evidence>
<dbReference type="InterPro" id="IPR020784">
    <property type="entry name" value="Ribosomal_uL11_N"/>
</dbReference>
<keyword evidence="8" id="KW-1185">Reference proteome</keyword>
<evidence type="ECO:0000256" key="2">
    <source>
        <dbReference type="ARBA" id="ARBA00022980"/>
    </source>
</evidence>
<dbReference type="PROSITE" id="PS00359">
    <property type="entry name" value="RIBOSOMAL_L11"/>
    <property type="match status" value="1"/>
</dbReference>
<dbReference type="InterPro" id="IPR000911">
    <property type="entry name" value="Ribosomal_uL11"/>
</dbReference>
<keyword evidence="2 4" id="KW-0689">Ribosomal protein</keyword>
<reference evidence="7 8" key="1">
    <citation type="submission" date="2024-09" db="EMBL/GenBank/DDBJ databases">
        <title>Chromosome-scale assembly of Riccia sorocarpa.</title>
        <authorList>
            <person name="Paukszto L."/>
        </authorList>
    </citation>
    <scope>NUCLEOTIDE SEQUENCE [LARGE SCALE GENOMIC DNA]</scope>
    <source>
        <strain evidence="7">LP-2024</strain>
        <tissue evidence="7">Aerial parts of the thallus</tissue>
    </source>
</reference>
<dbReference type="Gene3D" id="3.30.1550.10">
    <property type="entry name" value="Ribosomal protein L11/L12, N-terminal domain"/>
    <property type="match status" value="1"/>
</dbReference>
<dbReference type="GO" id="GO:1990904">
    <property type="term" value="C:ribonucleoprotein complex"/>
    <property type="evidence" value="ECO:0007669"/>
    <property type="project" value="UniProtKB-KW"/>
</dbReference>
<dbReference type="SMART" id="SM00649">
    <property type="entry name" value="RL11"/>
    <property type="match status" value="1"/>
</dbReference>
<evidence type="ECO:0000259" key="5">
    <source>
        <dbReference type="Pfam" id="PF00298"/>
    </source>
</evidence>
<evidence type="ECO:0000256" key="1">
    <source>
        <dbReference type="ARBA" id="ARBA00010537"/>
    </source>
</evidence>
<feature type="domain" description="Large ribosomal subunit protein uL11 N-terminal" evidence="6">
    <location>
        <begin position="13"/>
        <end position="70"/>
    </location>
</feature>
<evidence type="ECO:0008006" key="9">
    <source>
        <dbReference type="Google" id="ProtNLM"/>
    </source>
</evidence>
<name>A0ABD3H1Y4_9MARC</name>
<keyword evidence="3 4" id="KW-0687">Ribonucleoprotein</keyword>
<dbReference type="SUPFAM" id="SSF46906">
    <property type="entry name" value="Ribosomal protein L11, C-terminal domain"/>
    <property type="match status" value="1"/>
</dbReference>